<dbReference type="RefSeq" id="WP_081141929.1">
    <property type="nucleotide sequence ID" value="NZ_MWUE01000033.1"/>
</dbReference>
<keyword evidence="3" id="KW-1003">Cell membrane</keyword>
<evidence type="ECO:0000256" key="1">
    <source>
        <dbReference type="ARBA" id="ARBA00004651"/>
    </source>
</evidence>
<feature type="domain" description="EamA" evidence="8">
    <location>
        <begin position="6"/>
        <end position="138"/>
    </location>
</feature>
<evidence type="ECO:0000259" key="8">
    <source>
        <dbReference type="Pfam" id="PF00892"/>
    </source>
</evidence>
<feature type="transmembrane region" description="Helical" evidence="7">
    <location>
        <begin position="98"/>
        <end position="115"/>
    </location>
</feature>
<feature type="transmembrane region" description="Helical" evidence="7">
    <location>
        <begin position="273"/>
        <end position="290"/>
    </location>
</feature>
<dbReference type="InterPro" id="IPR000620">
    <property type="entry name" value="EamA_dom"/>
</dbReference>
<evidence type="ECO:0000313" key="10">
    <source>
        <dbReference type="Proteomes" id="UP000192769"/>
    </source>
</evidence>
<evidence type="ECO:0000256" key="7">
    <source>
        <dbReference type="SAM" id="Phobius"/>
    </source>
</evidence>
<keyword evidence="5 7" id="KW-1133">Transmembrane helix</keyword>
<dbReference type="Pfam" id="PF00892">
    <property type="entry name" value="EamA"/>
    <property type="match status" value="2"/>
</dbReference>
<protein>
    <submittedName>
        <fullName evidence="9">EamA family transporter</fullName>
    </submittedName>
</protein>
<evidence type="ECO:0000256" key="3">
    <source>
        <dbReference type="ARBA" id="ARBA00022475"/>
    </source>
</evidence>
<dbReference type="PANTHER" id="PTHR22911:SF6">
    <property type="entry name" value="SOLUTE CARRIER FAMILY 35 MEMBER G1"/>
    <property type="match status" value="1"/>
</dbReference>
<dbReference type="AlphaFoldDB" id="A0A1V9DA91"/>
<sequence>MSASTGISLKVMATLSSTLMLACVKGLDGALPVGEVIFFRSLVGVMPLLIWLKCQGGIAQGIKTRNVKGHIGRGLAGTCSMYLSYLSLMYISLTDATAINYAAPLFTVLLAAVVLREKVRLNRWLSVMAGFAGIMVMLSGHLSLSGPPRLTVASLASSVGVLLALLSALCTAGALIQIRYLSGKEKPGAIAFWFTAMTGATSLLTLPFGWRLPQGEQLLLLLGCGLFGGLTQILLTLSMRYADASLLAPFDYSSLLWSVIIGVIFLGTFPEKVTLIGASLVAFAGIYSVLSERRQRRQAASVALTTGNATADLTPD</sequence>
<keyword evidence="6 7" id="KW-0472">Membrane</keyword>
<dbReference type="PANTHER" id="PTHR22911">
    <property type="entry name" value="ACYL-MALONYL CONDENSING ENZYME-RELATED"/>
    <property type="match status" value="1"/>
</dbReference>
<name>A0A1V9DA91_9GAMM</name>
<evidence type="ECO:0000313" key="9">
    <source>
        <dbReference type="EMBL" id="OQP30675.1"/>
    </source>
</evidence>
<feature type="domain" description="EamA" evidence="8">
    <location>
        <begin position="159"/>
        <end position="288"/>
    </location>
</feature>
<evidence type="ECO:0000256" key="5">
    <source>
        <dbReference type="ARBA" id="ARBA00022989"/>
    </source>
</evidence>
<gene>
    <name evidence="9" type="ORF">B2J69_20780</name>
</gene>
<evidence type="ECO:0000256" key="4">
    <source>
        <dbReference type="ARBA" id="ARBA00022692"/>
    </source>
</evidence>
<dbReference type="SUPFAM" id="SSF103481">
    <property type="entry name" value="Multidrug resistance efflux transporter EmrE"/>
    <property type="match status" value="2"/>
</dbReference>
<feature type="transmembrane region" description="Helical" evidence="7">
    <location>
        <begin position="249"/>
        <end position="267"/>
    </location>
</feature>
<evidence type="ECO:0000256" key="2">
    <source>
        <dbReference type="ARBA" id="ARBA00007362"/>
    </source>
</evidence>
<feature type="transmembrane region" description="Helical" evidence="7">
    <location>
        <begin position="74"/>
        <end position="92"/>
    </location>
</feature>
<dbReference type="GO" id="GO:0016020">
    <property type="term" value="C:membrane"/>
    <property type="evidence" value="ECO:0007669"/>
    <property type="project" value="UniProtKB-SubCell"/>
</dbReference>
<comment type="subcellular location">
    <subcellularLocation>
        <location evidence="1">Cell membrane</location>
        <topology evidence="1">Multi-pass membrane protein</topology>
    </subcellularLocation>
</comment>
<keyword evidence="10" id="KW-1185">Reference proteome</keyword>
<comment type="similarity">
    <text evidence="2">Belongs to the EamA transporter family.</text>
</comment>
<organism evidence="9 10">
    <name type="scientific">Pantoea latae</name>
    <dbReference type="NCBI Taxonomy" id="1964541"/>
    <lineage>
        <taxon>Bacteria</taxon>
        <taxon>Pseudomonadati</taxon>
        <taxon>Pseudomonadota</taxon>
        <taxon>Gammaproteobacteria</taxon>
        <taxon>Enterobacterales</taxon>
        <taxon>Erwiniaceae</taxon>
        <taxon>Pantoea</taxon>
    </lineage>
</organism>
<feature type="transmembrane region" description="Helical" evidence="7">
    <location>
        <begin position="150"/>
        <end position="176"/>
    </location>
</feature>
<accession>A0A1V9DA91</accession>
<feature type="transmembrane region" description="Helical" evidence="7">
    <location>
        <begin position="124"/>
        <end position="144"/>
    </location>
</feature>
<reference evidence="9 10" key="1">
    <citation type="submission" date="2017-02" db="EMBL/GenBank/DDBJ databases">
        <title>Whole genome shotgun sequence of Pantoea agglomerans strain AS1 isolated from a cycad, Zamia floridana in Central Florida, USA.</title>
        <authorList>
            <person name="Lata P."/>
            <person name="Govindarajan S."/>
            <person name="Qi F."/>
            <person name="Li J.-L."/>
            <person name="Maurya S.K."/>
            <person name="Sahoo M.K."/>
        </authorList>
    </citation>
    <scope>NUCLEOTIDE SEQUENCE [LARGE SCALE GENOMIC DNA]</scope>
    <source>
        <strain evidence="9 10">AS1</strain>
    </source>
</reference>
<proteinExistence type="inferred from homology"/>
<evidence type="ECO:0000256" key="6">
    <source>
        <dbReference type="ARBA" id="ARBA00023136"/>
    </source>
</evidence>
<feature type="transmembrane region" description="Helical" evidence="7">
    <location>
        <begin position="36"/>
        <end position="54"/>
    </location>
</feature>
<feature type="transmembrane region" description="Helical" evidence="7">
    <location>
        <begin position="218"/>
        <end position="237"/>
    </location>
</feature>
<dbReference type="InterPro" id="IPR037185">
    <property type="entry name" value="EmrE-like"/>
</dbReference>
<dbReference type="EMBL" id="MWUE01000033">
    <property type="protein sequence ID" value="OQP30675.1"/>
    <property type="molecule type" value="Genomic_DNA"/>
</dbReference>
<feature type="transmembrane region" description="Helical" evidence="7">
    <location>
        <begin position="188"/>
        <end position="206"/>
    </location>
</feature>
<comment type="caution">
    <text evidence="9">The sequence shown here is derived from an EMBL/GenBank/DDBJ whole genome shotgun (WGS) entry which is preliminary data.</text>
</comment>
<dbReference type="Proteomes" id="UP000192769">
    <property type="component" value="Unassembled WGS sequence"/>
</dbReference>
<keyword evidence="4 7" id="KW-0812">Transmembrane</keyword>
<dbReference type="OrthoDB" id="148351at2"/>